<proteinExistence type="predicted"/>
<accession>A0ABV6YML0</accession>
<reference evidence="1 2" key="1">
    <citation type="submission" date="2024-09" db="EMBL/GenBank/DDBJ databases">
        <authorList>
            <person name="D'Angelo T."/>
        </authorList>
    </citation>
    <scope>NUCLEOTIDE SEQUENCE [LARGE SCALE GENOMIC DNA]</scope>
    <source>
        <strain evidence="1">SAG AM-311-F02</strain>
    </source>
</reference>
<comment type="caution">
    <text evidence="1">The sequence shown here is derived from an EMBL/GenBank/DDBJ whole genome shotgun (WGS) entry which is preliminary data.</text>
</comment>
<protein>
    <submittedName>
        <fullName evidence="1">Uncharacterized protein</fullName>
    </submittedName>
</protein>
<name>A0ABV6YML0_UNCEI</name>
<keyword evidence="2" id="KW-1185">Reference proteome</keyword>
<sequence length="206" mass="23797">MTRESKFRLDKIFKSHCRSRDNFLSRVFGIFNEEVVRCWCRCSQAKYEDLGRPVIRLQGERHPAVLDFTFKSRPDGRVYVGEMKCEMAFENYKYLVLSSPAKLDHHLKYSKKAFSRFLDIASGSTQYAVTVKGQEAAVSGSILVWGSITDDGRRAVMEKYKLADVLSLECMISDLLDWEDQAYIALIREKSQWCREMYDGLSDAAK</sequence>
<dbReference type="EMBL" id="JBHPEI010000001">
    <property type="protein sequence ID" value="MFC1799289.1"/>
    <property type="molecule type" value="Genomic_DNA"/>
</dbReference>
<evidence type="ECO:0000313" key="2">
    <source>
        <dbReference type="Proteomes" id="UP001594288"/>
    </source>
</evidence>
<dbReference type="Proteomes" id="UP001594288">
    <property type="component" value="Unassembled WGS sequence"/>
</dbReference>
<organism evidence="1 2">
    <name type="scientific">Eiseniibacteriota bacterium</name>
    <dbReference type="NCBI Taxonomy" id="2212470"/>
    <lineage>
        <taxon>Bacteria</taxon>
        <taxon>Candidatus Eiseniibacteriota</taxon>
    </lineage>
</organism>
<gene>
    <name evidence="1" type="ORF">ACFL2Z_00040</name>
</gene>
<evidence type="ECO:0000313" key="1">
    <source>
        <dbReference type="EMBL" id="MFC1799289.1"/>
    </source>
</evidence>